<dbReference type="EMBL" id="WFIY01000004">
    <property type="protein sequence ID" value="MUM65929.1"/>
    <property type="molecule type" value="Genomic_DNA"/>
</dbReference>
<dbReference type="Proteomes" id="UP000440125">
    <property type="component" value="Unassembled WGS sequence"/>
</dbReference>
<evidence type="ECO:0000313" key="3">
    <source>
        <dbReference type="Proteomes" id="UP000440125"/>
    </source>
</evidence>
<dbReference type="Gene3D" id="3.90.550.10">
    <property type="entry name" value="Spore Coat Polysaccharide Biosynthesis Protein SpsA, Chain A"/>
    <property type="match status" value="1"/>
</dbReference>
<dbReference type="AlphaFoldDB" id="A0A6A9QGP0"/>
<comment type="caution">
    <text evidence="2">The sequence shown here is derived from an EMBL/GenBank/DDBJ whole genome shotgun (WGS) entry which is preliminary data.</text>
</comment>
<dbReference type="Pfam" id="PF00535">
    <property type="entry name" value="Glycos_transf_2"/>
    <property type="match status" value="1"/>
</dbReference>
<gene>
    <name evidence="2" type="ORF">D1867_11930</name>
</gene>
<dbReference type="GO" id="GO:0016740">
    <property type="term" value="F:transferase activity"/>
    <property type="evidence" value="ECO:0007669"/>
    <property type="project" value="UniProtKB-KW"/>
</dbReference>
<sequence>MTAYNYRPYIVEALNSLRTQELDKESFDVIVVANFDQAEISRYLCTKWKFIQSKNRWIGPKVSEALKETSGYVVVFLEDDDLFERTKLKVIYDIFKQNQNLGFYRHKVKIINENGKEANLPYNLYNSGKIVIKKSRNIGKQYLLTYTEAVMRPCLPWQSEEKF</sequence>
<evidence type="ECO:0000313" key="2">
    <source>
        <dbReference type="EMBL" id="MUM65929.1"/>
    </source>
</evidence>
<dbReference type="SUPFAM" id="SSF53448">
    <property type="entry name" value="Nucleotide-diphospho-sugar transferases"/>
    <property type="match status" value="1"/>
</dbReference>
<organism evidence="2 3">
    <name type="scientific">Acidianus infernus</name>
    <dbReference type="NCBI Taxonomy" id="12915"/>
    <lineage>
        <taxon>Archaea</taxon>
        <taxon>Thermoproteota</taxon>
        <taxon>Thermoprotei</taxon>
        <taxon>Sulfolobales</taxon>
        <taxon>Sulfolobaceae</taxon>
        <taxon>Acidianus</taxon>
    </lineage>
</organism>
<dbReference type="InterPro" id="IPR029044">
    <property type="entry name" value="Nucleotide-diphossugar_trans"/>
</dbReference>
<dbReference type="InterPro" id="IPR001173">
    <property type="entry name" value="Glyco_trans_2-like"/>
</dbReference>
<evidence type="ECO:0000259" key="1">
    <source>
        <dbReference type="Pfam" id="PF00535"/>
    </source>
</evidence>
<accession>A0A6A9QGP0</accession>
<reference evidence="2 3" key="1">
    <citation type="submission" date="2019-10" db="EMBL/GenBank/DDBJ databases">
        <title>Genome Sequences from Six Type Strain Members of the Archaeal Family Sulfolobaceae: Acidianus ambivalens, Acidianus infernus, Metallosphaera prunae, Stygiolobus azoricus, Sulfolobus metallicus, and Sulfurisphaera ohwakuensis.</title>
        <authorList>
            <person name="Counts J.A."/>
            <person name="Kelly R.M."/>
        </authorList>
    </citation>
    <scope>NUCLEOTIDE SEQUENCE [LARGE SCALE GENOMIC DNA]</scope>
    <source>
        <strain evidence="2 3">DSM 3191</strain>
    </source>
</reference>
<feature type="domain" description="Glycosyltransferase 2-like" evidence="1">
    <location>
        <begin position="1"/>
        <end position="112"/>
    </location>
</feature>
<name>A0A6A9QGP0_ACIIN</name>
<keyword evidence="3" id="KW-1185">Reference proteome</keyword>
<dbReference type="CDD" id="cd00761">
    <property type="entry name" value="Glyco_tranf_GTA_type"/>
    <property type="match status" value="1"/>
</dbReference>
<protein>
    <submittedName>
        <fullName evidence="2">Glycosyltransferase</fullName>
    </submittedName>
</protein>
<proteinExistence type="predicted"/>
<keyword evidence="2" id="KW-0808">Transferase</keyword>